<comment type="caution">
    <text evidence="1">The sequence shown here is derived from an EMBL/GenBank/DDBJ whole genome shotgun (WGS) entry which is preliminary data.</text>
</comment>
<organism evidence="1 2">
    <name type="scientific">Gossypium arboreum</name>
    <name type="common">Tree cotton</name>
    <name type="synonym">Gossypium nanking</name>
    <dbReference type="NCBI Taxonomy" id="29729"/>
    <lineage>
        <taxon>Eukaryota</taxon>
        <taxon>Viridiplantae</taxon>
        <taxon>Streptophyta</taxon>
        <taxon>Embryophyta</taxon>
        <taxon>Tracheophyta</taxon>
        <taxon>Spermatophyta</taxon>
        <taxon>Magnoliopsida</taxon>
        <taxon>eudicotyledons</taxon>
        <taxon>Gunneridae</taxon>
        <taxon>Pentapetalae</taxon>
        <taxon>rosids</taxon>
        <taxon>malvids</taxon>
        <taxon>Malvales</taxon>
        <taxon>Malvaceae</taxon>
        <taxon>Malvoideae</taxon>
        <taxon>Gossypium</taxon>
    </lineage>
</organism>
<evidence type="ECO:0008006" key="3">
    <source>
        <dbReference type="Google" id="ProtNLM"/>
    </source>
</evidence>
<gene>
    <name evidence="1" type="ORF">PVK06_049015</name>
</gene>
<evidence type="ECO:0000313" key="2">
    <source>
        <dbReference type="Proteomes" id="UP001358586"/>
    </source>
</evidence>
<reference evidence="1 2" key="1">
    <citation type="submission" date="2023-03" db="EMBL/GenBank/DDBJ databases">
        <title>WGS of Gossypium arboreum.</title>
        <authorList>
            <person name="Yu D."/>
        </authorList>
    </citation>
    <scope>NUCLEOTIDE SEQUENCE [LARGE SCALE GENOMIC DNA]</scope>
    <source>
        <tissue evidence="1">Leaf</tissue>
    </source>
</reference>
<name>A0ABR0MHU6_GOSAR</name>
<proteinExistence type="predicted"/>
<protein>
    <recommendedName>
        <fullName evidence="3">Reverse transcriptase</fullName>
    </recommendedName>
</protein>
<dbReference type="EMBL" id="JARKNE010000013">
    <property type="protein sequence ID" value="KAK5772721.1"/>
    <property type="molecule type" value="Genomic_DNA"/>
</dbReference>
<dbReference type="Proteomes" id="UP001358586">
    <property type="component" value="Chromosome 13"/>
</dbReference>
<evidence type="ECO:0000313" key="1">
    <source>
        <dbReference type="EMBL" id="KAK5772721.1"/>
    </source>
</evidence>
<accession>A0ABR0MHU6</accession>
<keyword evidence="2" id="KW-1185">Reference proteome</keyword>
<sequence>MGSKRNFALKLDMSKVYDGVEWDFRAVGVNEDANKLFWPSSELRQGDSLSPYPFLICAEGFSTLLNEARGSTCS</sequence>